<evidence type="ECO:0008006" key="3">
    <source>
        <dbReference type="Google" id="ProtNLM"/>
    </source>
</evidence>
<accession>A0A1F5PKU9</accession>
<dbReference type="EMBL" id="MFEY01000006">
    <property type="protein sequence ID" value="OGE90497.1"/>
    <property type="molecule type" value="Genomic_DNA"/>
</dbReference>
<evidence type="ECO:0000313" key="2">
    <source>
        <dbReference type="Proteomes" id="UP000177682"/>
    </source>
</evidence>
<proteinExistence type="predicted"/>
<dbReference type="InterPro" id="IPR000836">
    <property type="entry name" value="PRTase_dom"/>
</dbReference>
<dbReference type="InterPro" id="IPR029057">
    <property type="entry name" value="PRTase-like"/>
</dbReference>
<dbReference type="CDD" id="cd06223">
    <property type="entry name" value="PRTases_typeI"/>
    <property type="match status" value="1"/>
</dbReference>
<evidence type="ECO:0000313" key="1">
    <source>
        <dbReference type="EMBL" id="OGE90497.1"/>
    </source>
</evidence>
<protein>
    <recommendedName>
        <fullName evidence="3">Phosphoribosyltransferase domain-containing protein</fullName>
    </recommendedName>
</protein>
<comment type="caution">
    <text evidence="1">The sequence shown here is derived from an EMBL/GenBank/DDBJ whole genome shotgun (WGS) entry which is preliminary data.</text>
</comment>
<name>A0A1F5PKU9_9BACT</name>
<sequence length="218" mass="24495">MTLSNRLAHLVTQTQTIRVLHESQALRTDQHFDYGNGFHGTVWIDPHQIFRRPHLVIRLLNDMIDHAIPASVLEKTQVVAGPERGGAKIGLMLATMIDGRQNAIHEQVQFVEIQEDPDERGKLILPPSCQKIVEGKRVLLADDVRNTGWTFYQSSLALLEAGATLLGTAEWYDRMNLQAAYELVNLPNYALAEYDDGIVIMPANQCNLCLLGHTVTRF</sequence>
<dbReference type="Gene3D" id="3.40.50.2020">
    <property type="match status" value="1"/>
</dbReference>
<reference evidence="1 2" key="1">
    <citation type="journal article" date="2016" name="Nat. Commun.">
        <title>Thousands of microbial genomes shed light on interconnected biogeochemical processes in an aquifer system.</title>
        <authorList>
            <person name="Anantharaman K."/>
            <person name="Brown C.T."/>
            <person name="Hug L.A."/>
            <person name="Sharon I."/>
            <person name="Castelle C.J."/>
            <person name="Probst A.J."/>
            <person name="Thomas B.C."/>
            <person name="Singh A."/>
            <person name="Wilkins M.J."/>
            <person name="Karaoz U."/>
            <person name="Brodie E.L."/>
            <person name="Williams K.H."/>
            <person name="Hubbard S.S."/>
            <person name="Banfield J.F."/>
        </authorList>
    </citation>
    <scope>NUCLEOTIDE SEQUENCE [LARGE SCALE GENOMIC DNA]</scope>
</reference>
<dbReference type="SUPFAM" id="SSF53271">
    <property type="entry name" value="PRTase-like"/>
    <property type="match status" value="1"/>
</dbReference>
<dbReference type="Proteomes" id="UP000177682">
    <property type="component" value="Unassembled WGS sequence"/>
</dbReference>
<dbReference type="AlphaFoldDB" id="A0A1F5PKU9"/>
<organism evidence="1 2">
    <name type="scientific">Candidatus Doudnabacteria bacterium RIFCSPHIGHO2_12_FULL_48_16</name>
    <dbReference type="NCBI Taxonomy" id="1817838"/>
    <lineage>
        <taxon>Bacteria</taxon>
        <taxon>Candidatus Doudnaibacteriota</taxon>
    </lineage>
</organism>
<gene>
    <name evidence="1" type="ORF">A3E29_05130</name>
</gene>